<proteinExistence type="predicted"/>
<evidence type="ECO:0000259" key="1">
    <source>
        <dbReference type="PROSITE" id="PS51186"/>
    </source>
</evidence>
<dbReference type="InterPro" id="IPR000182">
    <property type="entry name" value="GNAT_dom"/>
</dbReference>
<sequence length="356" mass="41711">MIKLVSKEFKKIAHLVKSEDELSVFSVIYDENPGEIYVNNIDNPTVALIKTSECNLIAGSINDEVFNSEVSSELDFWDQLTPDSSDWIDKIQTIHKNHFVRRYKRRHYVLSIDEFVECNSTLREGYVLEKVDIALLRQNIFENSERVLKWAEDWGDDEKFEKYGAGYLIRNDKTIVSWSLSDCSFEKTIAIGIHTDERYRKNGFGKTAASATIKDCFDNGYEKIDWLCVDSNKGSRAIAQKLGFTFSNSYYSFSSYPPIENLKDLSESEWYEWGEYLEEASKTEEPLIWECLYCYIKSNDVEKTIDIMTIMKHKKITIDYLRFKNYIIKLQTYNMCSNFTRKTWISFLNENIQCSN</sequence>
<name>A0ABN1KQY4_CLOSU</name>
<dbReference type="Pfam" id="PF12746">
    <property type="entry name" value="GNAT_acetyltran"/>
    <property type="match status" value="1"/>
</dbReference>
<gene>
    <name evidence="2" type="ORF">GCM10008908_22600</name>
</gene>
<dbReference type="InterPro" id="IPR016181">
    <property type="entry name" value="Acyl_CoA_acyltransferase"/>
</dbReference>
<dbReference type="PANTHER" id="PTHR31143:SF2">
    <property type="entry name" value="FR47-LIKE DOMAIN-CONTAINING PROTEIN-RELATED"/>
    <property type="match status" value="1"/>
</dbReference>
<keyword evidence="3" id="KW-1185">Reference proteome</keyword>
<dbReference type="PROSITE" id="PS51186">
    <property type="entry name" value="GNAT"/>
    <property type="match status" value="1"/>
</dbReference>
<evidence type="ECO:0000313" key="2">
    <source>
        <dbReference type="EMBL" id="GAA0773809.1"/>
    </source>
</evidence>
<reference evidence="2 3" key="1">
    <citation type="journal article" date="2019" name="Int. J. Syst. Evol. Microbiol.">
        <title>The Global Catalogue of Microorganisms (GCM) 10K type strain sequencing project: providing services to taxonomists for standard genome sequencing and annotation.</title>
        <authorList>
            <consortium name="The Broad Institute Genomics Platform"/>
            <consortium name="The Broad Institute Genome Sequencing Center for Infectious Disease"/>
            <person name="Wu L."/>
            <person name="Ma J."/>
        </authorList>
    </citation>
    <scope>NUCLEOTIDE SEQUENCE [LARGE SCALE GENOMIC DNA]</scope>
    <source>
        <strain evidence="2 3">JCM 1417</strain>
    </source>
</reference>
<dbReference type="EMBL" id="BAAACI010000006">
    <property type="protein sequence ID" value="GAA0773809.1"/>
    <property type="molecule type" value="Genomic_DNA"/>
</dbReference>
<dbReference type="PANTHER" id="PTHR31143">
    <property type="match status" value="1"/>
</dbReference>
<dbReference type="SUPFAM" id="SSF55729">
    <property type="entry name" value="Acyl-CoA N-acyltransferases (Nat)"/>
    <property type="match status" value="1"/>
</dbReference>
<dbReference type="InterPro" id="IPR042573">
    <property type="entry name" value="GNAT_acetyltra_N"/>
</dbReference>
<dbReference type="Gene3D" id="3.40.630.30">
    <property type="match status" value="1"/>
</dbReference>
<accession>A0ABN1KQY4</accession>
<dbReference type="Gene3D" id="3.40.630.110">
    <property type="entry name" value="GNAT acetyltransferase-like"/>
    <property type="match status" value="1"/>
</dbReference>
<evidence type="ECO:0000313" key="3">
    <source>
        <dbReference type="Proteomes" id="UP001501047"/>
    </source>
</evidence>
<feature type="domain" description="N-acetyltransferase" evidence="1">
    <location>
        <begin position="120"/>
        <end position="263"/>
    </location>
</feature>
<comment type="caution">
    <text evidence="2">The sequence shown here is derived from an EMBL/GenBank/DDBJ whole genome shotgun (WGS) entry which is preliminary data.</text>
</comment>
<dbReference type="RefSeq" id="WP_343826505.1">
    <property type="nucleotide sequence ID" value="NZ_BAAACI010000006.1"/>
</dbReference>
<organism evidence="2 3">
    <name type="scientific">Clostridium subterminale</name>
    <dbReference type="NCBI Taxonomy" id="1550"/>
    <lineage>
        <taxon>Bacteria</taxon>
        <taxon>Bacillati</taxon>
        <taxon>Bacillota</taxon>
        <taxon>Clostridia</taxon>
        <taxon>Eubacteriales</taxon>
        <taxon>Clostridiaceae</taxon>
        <taxon>Clostridium</taxon>
    </lineage>
</organism>
<dbReference type="InterPro" id="IPR027365">
    <property type="entry name" value="GNAT_acetyltra_YdfB-like"/>
</dbReference>
<dbReference type="Proteomes" id="UP001501047">
    <property type="component" value="Unassembled WGS sequence"/>
</dbReference>
<protein>
    <recommendedName>
        <fullName evidence="1">N-acetyltransferase domain-containing protein</fullName>
    </recommendedName>
</protein>